<feature type="transmembrane region" description="Helical" evidence="1">
    <location>
        <begin position="12"/>
        <end position="31"/>
    </location>
</feature>
<proteinExistence type="predicted"/>
<gene>
    <name evidence="2" type="ORF">G4223_11070</name>
</gene>
<dbReference type="EMBL" id="JAAIYP010000038">
    <property type="protein sequence ID" value="NFV80648.1"/>
    <property type="molecule type" value="Genomic_DNA"/>
</dbReference>
<evidence type="ECO:0000313" key="2">
    <source>
        <dbReference type="EMBL" id="NFV80648.1"/>
    </source>
</evidence>
<accession>A0A7C9UUD9</accession>
<keyword evidence="1" id="KW-1133">Transmembrane helix</keyword>
<protein>
    <recommendedName>
        <fullName evidence="4">HAMP domain-containing protein</fullName>
    </recommendedName>
</protein>
<organism evidence="2 3">
    <name type="scientific">Magnetospirillum aberrantis SpK</name>
    <dbReference type="NCBI Taxonomy" id="908842"/>
    <lineage>
        <taxon>Bacteria</taxon>
        <taxon>Pseudomonadati</taxon>
        <taxon>Pseudomonadota</taxon>
        <taxon>Alphaproteobacteria</taxon>
        <taxon>Rhodospirillales</taxon>
        <taxon>Rhodospirillaceae</taxon>
        <taxon>Magnetospirillum</taxon>
    </lineage>
</organism>
<feature type="transmembrane region" description="Helical" evidence="1">
    <location>
        <begin position="156"/>
        <end position="176"/>
    </location>
</feature>
<evidence type="ECO:0000313" key="3">
    <source>
        <dbReference type="Proteomes" id="UP000480684"/>
    </source>
</evidence>
<keyword evidence="3" id="KW-1185">Reference proteome</keyword>
<name>A0A7C9UUD9_9PROT</name>
<evidence type="ECO:0008006" key="4">
    <source>
        <dbReference type="Google" id="ProtNLM"/>
    </source>
</evidence>
<evidence type="ECO:0000256" key="1">
    <source>
        <dbReference type="SAM" id="Phobius"/>
    </source>
</evidence>
<reference evidence="2 3" key="1">
    <citation type="submission" date="2020-02" db="EMBL/GenBank/DDBJ databases">
        <authorList>
            <person name="Dziuba M."/>
            <person name="Kuznetsov B."/>
            <person name="Mardanov A."/>
            <person name="Ravin N."/>
            <person name="Grouzdev D."/>
        </authorList>
    </citation>
    <scope>NUCLEOTIDE SEQUENCE [LARGE SCALE GENOMIC DNA]</scope>
    <source>
        <strain evidence="2 3">SpK</strain>
    </source>
</reference>
<dbReference type="AlphaFoldDB" id="A0A7C9UUD9"/>
<dbReference type="Proteomes" id="UP000480684">
    <property type="component" value="Unassembled WGS sequence"/>
</dbReference>
<sequence>MTPDRRAAIRAALAAALLFVALCGVIGGYLVERHQSVLRPELVSKLAAVGRSVADQVALTIDVGVPFDAIRGMDEFLGAMAEPNPEIAYVVVADGDGRVLYGLGGGPERVPPPPERQTARRGHGMLDVAVPFRVDGQVRGSVHVGLAEGNWIPWRALTIGTVVSLAAGALAAWLVLTAHGRRVTRPLARLRTILADPRTAQLSGHRVIGEMAALTQAVRRLQAGLHAHHAEALLELEEIALAQPEAEGRRRVRAILERLEP</sequence>
<keyword evidence="1" id="KW-0472">Membrane</keyword>
<comment type="caution">
    <text evidence="2">The sequence shown here is derived from an EMBL/GenBank/DDBJ whole genome shotgun (WGS) entry which is preliminary data.</text>
</comment>
<dbReference type="RefSeq" id="WP_163679290.1">
    <property type="nucleotide sequence ID" value="NZ_JAAIYP010000038.1"/>
</dbReference>
<keyword evidence="1" id="KW-0812">Transmembrane</keyword>